<gene>
    <name evidence="2" type="ORF">SERLA73DRAFT_152755</name>
</gene>
<feature type="region of interest" description="Disordered" evidence="1">
    <location>
        <begin position="79"/>
        <end position="165"/>
    </location>
</feature>
<feature type="region of interest" description="Disordered" evidence="1">
    <location>
        <begin position="178"/>
        <end position="216"/>
    </location>
</feature>
<dbReference type="AlphaFoldDB" id="F8PYP9"/>
<accession>F8PYP9</accession>
<feature type="compositionally biased region" description="Polar residues" evidence="1">
    <location>
        <begin position="101"/>
        <end position="118"/>
    </location>
</feature>
<feature type="compositionally biased region" description="Basic and acidic residues" evidence="1">
    <location>
        <begin position="205"/>
        <end position="216"/>
    </location>
</feature>
<feature type="region of interest" description="Disordered" evidence="1">
    <location>
        <begin position="1"/>
        <end position="51"/>
    </location>
</feature>
<evidence type="ECO:0000313" key="3">
    <source>
        <dbReference type="Proteomes" id="UP000008063"/>
    </source>
</evidence>
<dbReference type="EMBL" id="GL945480">
    <property type="protein sequence ID" value="EGN99012.1"/>
    <property type="molecule type" value="Genomic_DNA"/>
</dbReference>
<proteinExistence type="predicted"/>
<dbReference type="Proteomes" id="UP000008063">
    <property type="component" value="Unassembled WGS sequence"/>
</dbReference>
<sequence length="272" mass="29099">MAPGSEASRSLKSTDVAHKSTPPIPEEEPKDEGAFTSSATPANKSEQGELLSSCTQFQVTDGGLQPDHLLRLAFEAGNEVPDSLRPSNVALTSMPRPSIAPSPQESLPHTTPAPSESPISAPKAVNVLPAKDNTHSLSAPSTPRPSILPRPVPRRTTTAQSLEALPRAITIPQYATVSQHSPPMDQVLSGSEQPVRLESSPVDACSKKTKDHRKENSLIEDMYLSVDMEMELSGENTISKEDCGHAELAQNISDHPLRVSLEGVDADVMHQS</sequence>
<name>F8PYP9_SERL3</name>
<keyword evidence="3" id="KW-1185">Reference proteome</keyword>
<dbReference type="HOGENOM" id="CLU_928014_0_0_1"/>
<protein>
    <submittedName>
        <fullName evidence="2">Uncharacterized protein</fullName>
    </submittedName>
</protein>
<feature type="compositionally biased region" description="Pro residues" evidence="1">
    <location>
        <begin position="142"/>
        <end position="151"/>
    </location>
</feature>
<reference evidence="3" key="1">
    <citation type="journal article" date="2011" name="Science">
        <title>The plant cell wall-decomposing machinery underlies the functional diversity of forest fungi.</title>
        <authorList>
            <person name="Eastwood D.C."/>
            <person name="Floudas D."/>
            <person name="Binder M."/>
            <person name="Majcherczyk A."/>
            <person name="Schneider P."/>
            <person name="Aerts A."/>
            <person name="Asiegbu F.O."/>
            <person name="Baker S.E."/>
            <person name="Barry K."/>
            <person name="Bendiksby M."/>
            <person name="Blumentritt M."/>
            <person name="Coutinho P.M."/>
            <person name="Cullen D."/>
            <person name="de Vries R.P."/>
            <person name="Gathman A."/>
            <person name="Goodell B."/>
            <person name="Henrissat B."/>
            <person name="Ihrmark K."/>
            <person name="Kauserud H."/>
            <person name="Kohler A."/>
            <person name="LaButti K."/>
            <person name="Lapidus A."/>
            <person name="Lavin J.L."/>
            <person name="Lee Y.-H."/>
            <person name="Lindquist E."/>
            <person name="Lilly W."/>
            <person name="Lucas S."/>
            <person name="Morin E."/>
            <person name="Murat C."/>
            <person name="Oguiza J.A."/>
            <person name="Park J."/>
            <person name="Pisabarro A.G."/>
            <person name="Riley R."/>
            <person name="Rosling A."/>
            <person name="Salamov A."/>
            <person name="Schmidt O."/>
            <person name="Schmutz J."/>
            <person name="Skrede I."/>
            <person name="Stenlid J."/>
            <person name="Wiebenga A."/>
            <person name="Xie X."/>
            <person name="Kuees U."/>
            <person name="Hibbett D.S."/>
            <person name="Hoffmeister D."/>
            <person name="Hoegberg N."/>
            <person name="Martin F."/>
            <person name="Grigoriev I.V."/>
            <person name="Watkinson S.C."/>
        </authorList>
    </citation>
    <scope>NUCLEOTIDE SEQUENCE [LARGE SCALE GENOMIC DNA]</scope>
    <source>
        <strain evidence="3">strain S7.3</strain>
    </source>
</reference>
<feature type="compositionally biased region" description="Polar residues" evidence="1">
    <location>
        <begin position="35"/>
        <end position="51"/>
    </location>
</feature>
<evidence type="ECO:0000313" key="2">
    <source>
        <dbReference type="EMBL" id="EGN99012.1"/>
    </source>
</evidence>
<dbReference type="InParanoid" id="F8PYP9"/>
<evidence type="ECO:0000256" key="1">
    <source>
        <dbReference type="SAM" id="MobiDB-lite"/>
    </source>
</evidence>
<organism evidence="3">
    <name type="scientific">Serpula lacrymans var. lacrymans (strain S7.3)</name>
    <name type="common">Dry rot fungus</name>
    <dbReference type="NCBI Taxonomy" id="936435"/>
    <lineage>
        <taxon>Eukaryota</taxon>
        <taxon>Fungi</taxon>
        <taxon>Dikarya</taxon>
        <taxon>Basidiomycota</taxon>
        <taxon>Agaricomycotina</taxon>
        <taxon>Agaricomycetes</taxon>
        <taxon>Agaricomycetidae</taxon>
        <taxon>Boletales</taxon>
        <taxon>Coniophorineae</taxon>
        <taxon>Serpulaceae</taxon>
        <taxon>Serpula</taxon>
    </lineage>
</organism>